<dbReference type="EMBL" id="JBEAAL010000005">
    <property type="protein sequence ID" value="MEQ1405072.1"/>
    <property type="molecule type" value="Genomic_DNA"/>
</dbReference>
<sequence>MTQHDDSFIREVNEELRSDQVKYAWKRFRPLVIAIVVLIVGGAIAKESYEWWDTHSSSQSGDKFLAALKLASENKQDEALAAFEALEKDGTGAYPVLAKMRAASVQQAKGDTAAAIAAFSEVGKDGQAPQAMRDLAKMRAAWLLIDTGTYEQVAAEVESMAVPANPLANSAREALGLSAYKAGDMKKAKEWFQQIANDAAAPRNIANRAQIMLDNITASGKASS</sequence>
<evidence type="ECO:0000313" key="3">
    <source>
        <dbReference type="EMBL" id="MEQ1405072.1"/>
    </source>
</evidence>
<proteinExistence type="predicted"/>
<dbReference type="Gene3D" id="1.25.40.10">
    <property type="entry name" value="Tetratricopeptide repeat domain"/>
    <property type="match status" value="1"/>
</dbReference>
<feature type="domain" description="Ancillary SecYEG translocon subunit/Cell division coordinator CpoB TPR" evidence="2">
    <location>
        <begin position="25"/>
        <end position="217"/>
    </location>
</feature>
<reference evidence="3 4" key="1">
    <citation type="submission" date="2024-05" db="EMBL/GenBank/DDBJ databases">
        <title>Neorhizobium sp. Rsf11, a plant growth promoting and heavy metal resistant PAH-degrader.</title>
        <authorList>
            <person name="Golubev S.N."/>
            <person name="Muratova A.Y."/>
            <person name="Markelova M.I."/>
        </authorList>
    </citation>
    <scope>NUCLEOTIDE SEQUENCE [LARGE SCALE GENOMIC DNA]</scope>
    <source>
        <strain evidence="3 4">Rsf11</strain>
    </source>
</reference>
<name>A0ABV0LZP9_9HYPH</name>
<keyword evidence="1" id="KW-0812">Transmembrane</keyword>
<dbReference type="SUPFAM" id="SSF48452">
    <property type="entry name" value="TPR-like"/>
    <property type="match status" value="1"/>
</dbReference>
<dbReference type="Proteomes" id="UP001496627">
    <property type="component" value="Unassembled WGS sequence"/>
</dbReference>
<evidence type="ECO:0000259" key="2">
    <source>
        <dbReference type="Pfam" id="PF09976"/>
    </source>
</evidence>
<organism evidence="3 4">
    <name type="scientific">Neorhizobium phenanthreniclasticum</name>
    <dbReference type="NCBI Taxonomy" id="3157917"/>
    <lineage>
        <taxon>Bacteria</taxon>
        <taxon>Pseudomonadati</taxon>
        <taxon>Pseudomonadota</taxon>
        <taxon>Alphaproteobacteria</taxon>
        <taxon>Hyphomicrobiales</taxon>
        <taxon>Rhizobiaceae</taxon>
        <taxon>Rhizobium/Agrobacterium group</taxon>
        <taxon>Neorhizobium</taxon>
    </lineage>
</organism>
<evidence type="ECO:0000256" key="1">
    <source>
        <dbReference type="SAM" id="Phobius"/>
    </source>
</evidence>
<dbReference type="RefSeq" id="WP_037148165.1">
    <property type="nucleotide sequence ID" value="NZ_JBEAAL010000005.1"/>
</dbReference>
<comment type="caution">
    <text evidence="3">The sequence shown here is derived from an EMBL/GenBank/DDBJ whole genome shotgun (WGS) entry which is preliminary data.</text>
</comment>
<feature type="transmembrane region" description="Helical" evidence="1">
    <location>
        <begin position="28"/>
        <end position="45"/>
    </location>
</feature>
<protein>
    <submittedName>
        <fullName evidence="3">Tetratricopeptide repeat protein</fullName>
    </submittedName>
</protein>
<evidence type="ECO:0000313" key="4">
    <source>
        <dbReference type="Proteomes" id="UP001496627"/>
    </source>
</evidence>
<keyword evidence="4" id="KW-1185">Reference proteome</keyword>
<gene>
    <name evidence="3" type="ORF">ABK249_09035</name>
</gene>
<accession>A0ABV0LZP9</accession>
<dbReference type="InterPro" id="IPR018704">
    <property type="entry name" value="SecYEG/CpoB_TPR"/>
</dbReference>
<keyword evidence="1" id="KW-1133">Transmembrane helix</keyword>
<dbReference type="Pfam" id="PF09976">
    <property type="entry name" value="TPR_21"/>
    <property type="match status" value="1"/>
</dbReference>
<dbReference type="InterPro" id="IPR011990">
    <property type="entry name" value="TPR-like_helical_dom_sf"/>
</dbReference>
<keyword evidence="1" id="KW-0472">Membrane</keyword>